<protein>
    <submittedName>
        <fullName evidence="1">Uncharacterized protein</fullName>
    </submittedName>
</protein>
<gene>
    <name evidence="1" type="ORF">EAI_06185</name>
</gene>
<dbReference type="Proteomes" id="UP000008237">
    <property type="component" value="Unassembled WGS sequence"/>
</dbReference>
<organism evidence="2">
    <name type="scientific">Harpegnathos saltator</name>
    <name type="common">Jerdon's jumping ant</name>
    <dbReference type="NCBI Taxonomy" id="610380"/>
    <lineage>
        <taxon>Eukaryota</taxon>
        <taxon>Metazoa</taxon>
        <taxon>Ecdysozoa</taxon>
        <taxon>Arthropoda</taxon>
        <taxon>Hexapoda</taxon>
        <taxon>Insecta</taxon>
        <taxon>Pterygota</taxon>
        <taxon>Neoptera</taxon>
        <taxon>Endopterygota</taxon>
        <taxon>Hymenoptera</taxon>
        <taxon>Apocrita</taxon>
        <taxon>Aculeata</taxon>
        <taxon>Formicoidea</taxon>
        <taxon>Formicidae</taxon>
        <taxon>Ponerinae</taxon>
        <taxon>Ponerini</taxon>
        <taxon>Harpegnathos</taxon>
    </lineage>
</organism>
<sequence length="100" mass="12041">MSLFGHRTCRTSDVVLLEKALSETENVDYYYNKFSAVFAFLHVYHECMEKRYNLMRKCEECFGTLYMGVVWLEMQKFVNMELVKFVDMELVDMEVVNMEY</sequence>
<evidence type="ECO:0000313" key="1">
    <source>
        <dbReference type="EMBL" id="EFN78291.1"/>
    </source>
</evidence>
<dbReference type="InParanoid" id="E2C187"/>
<reference evidence="1 2" key="1">
    <citation type="journal article" date="2010" name="Science">
        <title>Genomic comparison of the ants Camponotus floridanus and Harpegnathos saltator.</title>
        <authorList>
            <person name="Bonasio R."/>
            <person name="Zhang G."/>
            <person name="Ye C."/>
            <person name="Mutti N.S."/>
            <person name="Fang X."/>
            <person name="Qin N."/>
            <person name="Donahue G."/>
            <person name="Yang P."/>
            <person name="Li Q."/>
            <person name="Li C."/>
            <person name="Zhang P."/>
            <person name="Huang Z."/>
            <person name="Berger S.L."/>
            <person name="Reinberg D."/>
            <person name="Wang J."/>
            <person name="Liebig J."/>
        </authorList>
    </citation>
    <scope>NUCLEOTIDE SEQUENCE [LARGE SCALE GENOMIC DNA]</scope>
    <source>
        <strain evidence="1 2">R22 G/1</strain>
    </source>
</reference>
<name>E2C187_HARSA</name>
<evidence type="ECO:0000313" key="2">
    <source>
        <dbReference type="Proteomes" id="UP000008237"/>
    </source>
</evidence>
<proteinExistence type="predicted"/>
<dbReference type="AlphaFoldDB" id="E2C187"/>
<keyword evidence="2" id="KW-1185">Reference proteome</keyword>
<dbReference type="EMBL" id="GL451894">
    <property type="protein sequence ID" value="EFN78291.1"/>
    <property type="molecule type" value="Genomic_DNA"/>
</dbReference>
<accession>E2C187</accession>